<accession>A0ABN8SCI3</accession>
<dbReference type="PRINTS" id="PR00092">
    <property type="entry name" value="TYROSINASE"/>
</dbReference>
<dbReference type="PANTHER" id="PTHR11474:SF126">
    <property type="entry name" value="TYROSINASE-LIKE PROTEIN TYR-1-RELATED"/>
    <property type="match status" value="1"/>
</dbReference>
<dbReference type="PROSITE" id="PS00498">
    <property type="entry name" value="TYROSINASE_2"/>
    <property type="match status" value="1"/>
</dbReference>
<evidence type="ECO:0000256" key="2">
    <source>
        <dbReference type="ARBA" id="ARBA00023008"/>
    </source>
</evidence>
<keyword evidence="1" id="KW-0479">Metal-binding</keyword>
<feature type="domain" description="Tyrosinase copper-binding" evidence="3">
    <location>
        <begin position="105"/>
        <end position="116"/>
    </location>
</feature>
<dbReference type="PANTHER" id="PTHR11474">
    <property type="entry name" value="TYROSINASE FAMILY MEMBER"/>
    <property type="match status" value="1"/>
</dbReference>
<keyword evidence="5" id="KW-1185">Reference proteome</keyword>
<dbReference type="Proteomes" id="UP001159427">
    <property type="component" value="Unassembled WGS sequence"/>
</dbReference>
<evidence type="ECO:0000313" key="4">
    <source>
        <dbReference type="EMBL" id="CAH3189223.1"/>
    </source>
</evidence>
<reference evidence="4 5" key="1">
    <citation type="submission" date="2022-05" db="EMBL/GenBank/DDBJ databases">
        <authorList>
            <consortium name="Genoscope - CEA"/>
            <person name="William W."/>
        </authorList>
    </citation>
    <scope>NUCLEOTIDE SEQUENCE [LARGE SCALE GENOMIC DNA]</scope>
</reference>
<name>A0ABN8SCI3_9CNID</name>
<dbReference type="SUPFAM" id="SSF48056">
    <property type="entry name" value="Di-copper centre-containing domain"/>
    <property type="match status" value="1"/>
</dbReference>
<evidence type="ECO:0000256" key="1">
    <source>
        <dbReference type="ARBA" id="ARBA00022723"/>
    </source>
</evidence>
<gene>
    <name evidence="4" type="ORF">PEVE_00019158</name>
</gene>
<dbReference type="Gene3D" id="1.10.1280.10">
    <property type="entry name" value="Di-copper center containing domain from catechol oxidase"/>
    <property type="match status" value="1"/>
</dbReference>
<organism evidence="4 5">
    <name type="scientific">Porites evermanni</name>
    <dbReference type="NCBI Taxonomy" id="104178"/>
    <lineage>
        <taxon>Eukaryota</taxon>
        <taxon>Metazoa</taxon>
        <taxon>Cnidaria</taxon>
        <taxon>Anthozoa</taxon>
        <taxon>Hexacorallia</taxon>
        <taxon>Scleractinia</taxon>
        <taxon>Fungiina</taxon>
        <taxon>Poritidae</taxon>
        <taxon>Porites</taxon>
    </lineage>
</organism>
<keyword evidence="2" id="KW-0186">Copper</keyword>
<sequence length="178" mass="20182">MTRMCSSSDEKSWLGRLNSKGKKGLEDRGCATTFPTLEDVNFALKFEMFDLPSYSKETSCSFRNILEGFASSKTGYRLPNVHTLHSQVHISMGGDMGDVPSAANDPIFYLHHSFIDLIFEKWLKTYKQNATILSPYDAPLGHNKGDVIIPMFPVYTHEQMFKRSQEFGYSYEGIDEIG</sequence>
<dbReference type="EMBL" id="CALNXI010002592">
    <property type="protein sequence ID" value="CAH3189223.1"/>
    <property type="molecule type" value="Genomic_DNA"/>
</dbReference>
<protein>
    <recommendedName>
        <fullName evidence="3">Tyrosinase copper-binding domain-containing protein</fullName>
    </recommendedName>
</protein>
<dbReference type="InterPro" id="IPR008922">
    <property type="entry name" value="Di-copper_centre_dom_sf"/>
</dbReference>
<evidence type="ECO:0000259" key="3">
    <source>
        <dbReference type="PROSITE" id="PS00498"/>
    </source>
</evidence>
<feature type="non-terminal residue" evidence="4">
    <location>
        <position position="178"/>
    </location>
</feature>
<dbReference type="InterPro" id="IPR002227">
    <property type="entry name" value="Tyrosinase_Cu-bd"/>
</dbReference>
<dbReference type="Pfam" id="PF00264">
    <property type="entry name" value="Tyrosinase"/>
    <property type="match status" value="1"/>
</dbReference>
<dbReference type="InterPro" id="IPR050316">
    <property type="entry name" value="Tyrosinase/Hemocyanin"/>
</dbReference>
<comment type="caution">
    <text evidence="4">The sequence shown here is derived from an EMBL/GenBank/DDBJ whole genome shotgun (WGS) entry which is preliminary data.</text>
</comment>
<proteinExistence type="predicted"/>
<evidence type="ECO:0000313" key="5">
    <source>
        <dbReference type="Proteomes" id="UP001159427"/>
    </source>
</evidence>